<gene>
    <name evidence="2" type="ORF">NEH16_00250</name>
</gene>
<accession>A0ABY6PKC6</accession>
<evidence type="ECO:0000313" key="2">
    <source>
        <dbReference type="EMBL" id="UZK52749.1"/>
    </source>
</evidence>
<dbReference type="InterPro" id="IPR055804">
    <property type="entry name" value="DUF7380"/>
</dbReference>
<reference evidence="2" key="1">
    <citation type="journal article" date="2022" name="Front. Microbiol.">
        <title>Mirubactin C rescues the lethal effect of cell wall biosynthesis mutations in Bacillus subtilis.</title>
        <authorList>
            <person name="Kepplinger B."/>
            <person name="Wen X."/>
            <person name="Tyler A.R."/>
            <person name="Kim B.Y."/>
            <person name="Brown J."/>
            <person name="Banks P."/>
            <person name="Dashti Y."/>
            <person name="Mackenzie E.S."/>
            <person name="Wills C."/>
            <person name="Kawai Y."/>
            <person name="Waldron K.J."/>
            <person name="Allenby N.E.E."/>
            <person name="Wu L.J."/>
            <person name="Hall M.J."/>
            <person name="Errington J."/>
        </authorList>
    </citation>
    <scope>NUCLEOTIDE SEQUENCE</scope>
    <source>
        <strain evidence="2">MDA8-470</strain>
    </source>
</reference>
<dbReference type="RefSeq" id="WP_265538384.1">
    <property type="nucleotide sequence ID" value="NZ_CP098740.1"/>
</dbReference>
<evidence type="ECO:0000259" key="1">
    <source>
        <dbReference type="Pfam" id="PF24098"/>
    </source>
</evidence>
<name>A0ABY6PKC6_9ACTN</name>
<feature type="domain" description="DUF7380" evidence="1">
    <location>
        <begin position="79"/>
        <end position="150"/>
    </location>
</feature>
<dbReference type="EMBL" id="CP098740">
    <property type="protein sequence ID" value="UZK52749.1"/>
    <property type="molecule type" value="Genomic_DNA"/>
</dbReference>
<proteinExistence type="predicted"/>
<organism evidence="2 3">
    <name type="scientific">Streptomyces drozdowiczii</name>
    <dbReference type="NCBI Taxonomy" id="202862"/>
    <lineage>
        <taxon>Bacteria</taxon>
        <taxon>Bacillati</taxon>
        <taxon>Actinomycetota</taxon>
        <taxon>Actinomycetes</taxon>
        <taxon>Kitasatosporales</taxon>
        <taxon>Streptomycetaceae</taxon>
        <taxon>Streptomyces</taxon>
    </lineage>
</organism>
<keyword evidence="3" id="KW-1185">Reference proteome</keyword>
<dbReference type="Pfam" id="PF24098">
    <property type="entry name" value="DUF7380"/>
    <property type="match status" value="1"/>
</dbReference>
<evidence type="ECO:0000313" key="3">
    <source>
        <dbReference type="Proteomes" id="UP001164963"/>
    </source>
</evidence>
<sequence>MDAQPAVLRAVNSGVDSCEPLHKVGRELRAGWSHTNPGEEEHEHFAALWAAMEFRVQDGTWDVVLGPFRSTDDNGDLVPRAVKDMAPAVLDAWAAYAPETTHPLVRARLNHLLWVARHGTRPIEHLRSAVRSYRDAASALLTKVEEHLEALVPPPELGGAASFEVEVARLAAADALVLAYGLAAATRQPERTDIVGEMIALGQAALAWKPPSPGVLGLMTAPLVVSTHDKPAVRPLLERAVDEYCGGGQLHYRVEFLEELRCVVGADEHRDVDEQIHHARMELADSSTGFRKLLALEDAARHARDSGLTNALDEVRRTQQKIGRDELPMDTIGTPVPLPAGYLEAASAAIDAADRMEHALHFIATTPPTMSDSATPPSGLLSLPMVYINPNGPVVTRTVGSDSTGGEGFFFRQHVFTLDVHGLVVETQLDRVRDRFRPTAEDLVPFFASPEHAPETRIRGLARAFEAFWEGDADTALALALPRLEGTLRRRLQAADIAMITHAKGETIGQVQQLGSLLDKLDELGFPEPWPLVLRTVLGNAEGQMNLRNNVLHDLVDTPSRHRAALVLQIALAVLFLGEEPPARTASADSGTRMPLPWNAAADQRLPFPVPDTRAHHFVTQYADMHDVVAGLAVPSGIPQPAATVLHTSRELLRHSYFCYEFSTVALLHALIAMEIVLRAKIPDSGTKPLRALIKQGKESGLLTERQTEFLHEGRKLRNRIAHGQRAHSVMPPRWGAGMLTTSFTLIGEVWAAQPTPRATTDTDEGTGI</sequence>
<dbReference type="Proteomes" id="UP001164963">
    <property type="component" value="Chromosome"/>
</dbReference>
<protein>
    <recommendedName>
        <fullName evidence="1">DUF7380 domain-containing protein</fullName>
    </recommendedName>
</protein>